<evidence type="ECO:0000256" key="3">
    <source>
        <dbReference type="ARBA" id="ARBA00022741"/>
    </source>
</evidence>
<dbReference type="PANTHER" id="PTHR43335">
    <property type="entry name" value="ABC TRANSPORTER, ATP-BINDING PROTEIN"/>
    <property type="match status" value="1"/>
</dbReference>
<dbReference type="PROSITE" id="PS00211">
    <property type="entry name" value="ABC_TRANSPORTER_1"/>
    <property type="match status" value="1"/>
</dbReference>
<protein>
    <submittedName>
        <fullName evidence="6">ABC transporter ATP-binding protein</fullName>
    </submittedName>
</protein>
<dbReference type="InterPro" id="IPR027417">
    <property type="entry name" value="P-loop_NTPase"/>
</dbReference>
<evidence type="ECO:0000256" key="2">
    <source>
        <dbReference type="ARBA" id="ARBA00022448"/>
    </source>
</evidence>
<dbReference type="GO" id="GO:0005524">
    <property type="term" value="F:ATP binding"/>
    <property type="evidence" value="ECO:0007669"/>
    <property type="project" value="UniProtKB-KW"/>
</dbReference>
<sequence>MRTGASPAILEIDGVTKIYKNGRGIRDISFKLNKGDIFGLFGPNGAGKTTLLKILTGLCAADSGSVALFGSRITDRFELAMTGTGCVIETADAYEYMSGHANLKQAARFYKDLPAKRIDEVLEMVGLTLYKGEKVSGYSLGMKQRLSLAGALLSSPGLVILDEPTNGLDVEGIIDVRRIIRHLSETEGTAFLISSHMMNEMEMTVNRIGIMNGGRLIHEGEADELQQQGITMEEYYLAAVVKSREGVSHA</sequence>
<gene>
    <name evidence="6" type="ORF">K0U00_36530</name>
</gene>
<dbReference type="Pfam" id="PF00005">
    <property type="entry name" value="ABC_tran"/>
    <property type="match status" value="1"/>
</dbReference>
<evidence type="ECO:0000259" key="5">
    <source>
        <dbReference type="PROSITE" id="PS50893"/>
    </source>
</evidence>
<evidence type="ECO:0000313" key="6">
    <source>
        <dbReference type="EMBL" id="MBW7459579.1"/>
    </source>
</evidence>
<dbReference type="SUPFAM" id="SSF52540">
    <property type="entry name" value="P-loop containing nucleoside triphosphate hydrolases"/>
    <property type="match status" value="1"/>
</dbReference>
<evidence type="ECO:0000256" key="1">
    <source>
        <dbReference type="ARBA" id="ARBA00005417"/>
    </source>
</evidence>
<organism evidence="6 7">
    <name type="scientific">Paenibacillus sepulcri</name>
    <dbReference type="NCBI Taxonomy" id="359917"/>
    <lineage>
        <taxon>Bacteria</taxon>
        <taxon>Bacillati</taxon>
        <taxon>Bacillota</taxon>
        <taxon>Bacilli</taxon>
        <taxon>Bacillales</taxon>
        <taxon>Paenibacillaceae</taxon>
        <taxon>Paenibacillus</taxon>
    </lineage>
</organism>
<name>A0ABS7CF88_9BACL</name>
<evidence type="ECO:0000256" key="4">
    <source>
        <dbReference type="ARBA" id="ARBA00022840"/>
    </source>
</evidence>
<dbReference type="Gene3D" id="3.40.50.300">
    <property type="entry name" value="P-loop containing nucleotide triphosphate hydrolases"/>
    <property type="match status" value="1"/>
</dbReference>
<dbReference type="PANTHER" id="PTHR43335:SF4">
    <property type="entry name" value="ABC TRANSPORTER, ATP-BINDING PROTEIN"/>
    <property type="match status" value="1"/>
</dbReference>
<reference evidence="6 7" key="1">
    <citation type="submission" date="2021-07" db="EMBL/GenBank/DDBJ databases">
        <title>Paenibacillus radiodurans sp. nov., isolated from the southeastern edge of Tengger Desert.</title>
        <authorList>
            <person name="Zhang G."/>
        </authorList>
    </citation>
    <scope>NUCLEOTIDE SEQUENCE [LARGE SCALE GENOMIC DNA]</scope>
    <source>
        <strain evidence="6 7">CCM 7311</strain>
    </source>
</reference>
<dbReference type="InterPro" id="IPR003593">
    <property type="entry name" value="AAA+_ATPase"/>
</dbReference>
<keyword evidence="2" id="KW-0813">Transport</keyword>
<comment type="similarity">
    <text evidence="1">Belongs to the ABC transporter superfamily.</text>
</comment>
<keyword evidence="3" id="KW-0547">Nucleotide-binding</keyword>
<accession>A0ABS7CF88</accession>
<dbReference type="EMBL" id="JAHZIK010001717">
    <property type="protein sequence ID" value="MBW7459579.1"/>
    <property type="molecule type" value="Genomic_DNA"/>
</dbReference>
<evidence type="ECO:0000313" key="7">
    <source>
        <dbReference type="Proteomes" id="UP001519887"/>
    </source>
</evidence>
<dbReference type="InterPro" id="IPR003439">
    <property type="entry name" value="ABC_transporter-like_ATP-bd"/>
</dbReference>
<dbReference type="RefSeq" id="WP_210045546.1">
    <property type="nucleotide sequence ID" value="NZ_JBHLVU010000004.1"/>
</dbReference>
<comment type="caution">
    <text evidence="6">The sequence shown here is derived from an EMBL/GenBank/DDBJ whole genome shotgun (WGS) entry which is preliminary data.</text>
</comment>
<keyword evidence="7" id="KW-1185">Reference proteome</keyword>
<proteinExistence type="inferred from homology"/>
<dbReference type="PROSITE" id="PS50893">
    <property type="entry name" value="ABC_TRANSPORTER_2"/>
    <property type="match status" value="1"/>
</dbReference>
<feature type="domain" description="ABC transporter" evidence="5">
    <location>
        <begin position="10"/>
        <end position="238"/>
    </location>
</feature>
<dbReference type="InterPro" id="IPR017871">
    <property type="entry name" value="ABC_transporter-like_CS"/>
</dbReference>
<keyword evidence="4 6" id="KW-0067">ATP-binding</keyword>
<dbReference type="SMART" id="SM00382">
    <property type="entry name" value="AAA"/>
    <property type="match status" value="1"/>
</dbReference>
<dbReference type="Proteomes" id="UP001519887">
    <property type="component" value="Unassembled WGS sequence"/>
</dbReference>